<reference evidence="2 3" key="1">
    <citation type="submission" date="2015-11" db="EMBL/GenBank/DDBJ databases">
        <title>Genomic analysis of 38 Legionella species identifies large and diverse effector repertoires.</title>
        <authorList>
            <person name="Burstein D."/>
            <person name="Amaro F."/>
            <person name="Zusman T."/>
            <person name="Lifshitz Z."/>
            <person name="Cohen O."/>
            <person name="Gilbert J.A."/>
            <person name="Pupko T."/>
            <person name="Shuman H.A."/>
            <person name="Segal G."/>
        </authorList>
    </citation>
    <scope>NUCLEOTIDE SEQUENCE [LARGE SCALE GENOMIC DNA]</scope>
    <source>
        <strain evidence="2 3">Oak Ridge-10</strain>
    </source>
</reference>
<gene>
    <name evidence="2" type="ORF">Loak_1930</name>
</gene>
<proteinExistence type="predicted"/>
<comment type="caution">
    <text evidence="2">The sequence shown here is derived from an EMBL/GenBank/DDBJ whole genome shotgun (WGS) entry which is preliminary data.</text>
</comment>
<dbReference type="Proteomes" id="UP000054858">
    <property type="component" value="Unassembled WGS sequence"/>
</dbReference>
<dbReference type="AlphaFoldDB" id="A0A0W0X0Y7"/>
<accession>A0A0W0X0Y7</accession>
<dbReference type="PATRIC" id="fig|29423.5.peg.2026"/>
<evidence type="ECO:0000313" key="2">
    <source>
        <dbReference type="EMBL" id="KTD38254.1"/>
    </source>
</evidence>
<organism evidence="2 3">
    <name type="scientific">Legionella oakridgensis</name>
    <dbReference type="NCBI Taxonomy" id="29423"/>
    <lineage>
        <taxon>Bacteria</taxon>
        <taxon>Pseudomonadati</taxon>
        <taxon>Pseudomonadota</taxon>
        <taxon>Gammaproteobacteria</taxon>
        <taxon>Legionellales</taxon>
        <taxon>Legionellaceae</taxon>
        <taxon>Legionella</taxon>
    </lineage>
</organism>
<feature type="region of interest" description="Disordered" evidence="1">
    <location>
        <begin position="288"/>
        <end position="309"/>
    </location>
</feature>
<evidence type="ECO:0000256" key="1">
    <source>
        <dbReference type="SAM" id="MobiDB-lite"/>
    </source>
</evidence>
<feature type="compositionally biased region" description="Polar residues" evidence="1">
    <location>
        <begin position="299"/>
        <end position="309"/>
    </location>
</feature>
<sequence>MGFIDLDTLSGQSVLHKLLHYFKEHADLKKGFHITVPEVLPAETQRGETCKLKALADSMQHAAYKARVTRPPLYKDRRYSGPSLRQLAKANGSAIGEVYSLEMLLAICRDAGFSATTYAPFNEDEYILQISQLVDKNLAPVVFYDLDRTPGERYGFPRIGDGSNEHGATVVAYYKTESDETRFIVTMWGRYYDFDGMELALSACHSLVERRTPETFVKRMDTLVGKTCWMLNEGKFSPAYLRTAPEMKPSDTPLKGKIVVITGPQAMLAASHSRFFPVMGETTQPAADTSILKPGEGRTFSSFTSPGVV</sequence>
<dbReference type="RefSeq" id="WP_058388919.1">
    <property type="nucleotide sequence ID" value="NZ_LCUA01000003.1"/>
</dbReference>
<dbReference type="EMBL" id="LNYP01000029">
    <property type="protein sequence ID" value="KTD38254.1"/>
    <property type="molecule type" value="Genomic_DNA"/>
</dbReference>
<protein>
    <submittedName>
        <fullName evidence="2">Uncharacterized protein</fullName>
    </submittedName>
</protein>
<name>A0A0W0X0Y7_9GAMM</name>
<evidence type="ECO:0000313" key="3">
    <source>
        <dbReference type="Proteomes" id="UP000054858"/>
    </source>
</evidence>